<accession>A0A5K1E2F2</accession>
<gene>
    <name evidence="1" type="ORF">NYM_LOCUS21005</name>
</gene>
<sequence>MSTEMVACIAIEAISILEKMHSRG</sequence>
<reference evidence="1" key="1">
    <citation type="submission" date="2019-09" db="EMBL/GenBank/DDBJ databases">
        <authorList>
            <person name="Zhang L."/>
        </authorList>
    </citation>
    <scope>NUCLEOTIDE SEQUENCE</scope>
</reference>
<name>A0A5K1E2F2_9MAGN</name>
<feature type="non-terminal residue" evidence="1">
    <location>
        <position position="24"/>
    </location>
</feature>
<evidence type="ECO:0008006" key="2">
    <source>
        <dbReference type="Google" id="ProtNLM"/>
    </source>
</evidence>
<proteinExistence type="predicted"/>
<protein>
    <recommendedName>
        <fullName evidence="2">Protein kinase domain-containing protein</fullName>
    </recommendedName>
</protein>
<dbReference type="AlphaFoldDB" id="A0A5K1E2F2"/>
<feature type="non-terminal residue" evidence="1">
    <location>
        <position position="1"/>
    </location>
</feature>
<dbReference type="EMBL" id="LR721784">
    <property type="protein sequence ID" value="VVW46950.1"/>
    <property type="molecule type" value="Genomic_DNA"/>
</dbReference>
<organism evidence="1">
    <name type="scientific">Nymphaea colorata</name>
    <name type="common">pocket water lily</name>
    <dbReference type="NCBI Taxonomy" id="210225"/>
    <lineage>
        <taxon>Eukaryota</taxon>
        <taxon>Viridiplantae</taxon>
        <taxon>Streptophyta</taxon>
        <taxon>Embryophyta</taxon>
        <taxon>Tracheophyta</taxon>
        <taxon>Spermatophyta</taxon>
        <taxon>Magnoliopsida</taxon>
        <taxon>Nymphaeales</taxon>
        <taxon>Nymphaeaceae</taxon>
        <taxon>Nymphaea</taxon>
    </lineage>
</organism>
<evidence type="ECO:0000313" key="1">
    <source>
        <dbReference type="EMBL" id="VVW46950.1"/>
    </source>
</evidence>